<evidence type="ECO:0000256" key="1">
    <source>
        <dbReference type="SAM" id="MobiDB-lite"/>
    </source>
</evidence>
<organism evidence="2 3">
    <name type="scientific">Trichoderma longibrachiatum ATCC 18648</name>
    <dbReference type="NCBI Taxonomy" id="983965"/>
    <lineage>
        <taxon>Eukaryota</taxon>
        <taxon>Fungi</taxon>
        <taxon>Dikarya</taxon>
        <taxon>Ascomycota</taxon>
        <taxon>Pezizomycotina</taxon>
        <taxon>Sordariomycetes</taxon>
        <taxon>Hypocreomycetidae</taxon>
        <taxon>Hypocreales</taxon>
        <taxon>Hypocreaceae</taxon>
        <taxon>Trichoderma</taxon>
    </lineage>
</organism>
<evidence type="ECO:0000313" key="2">
    <source>
        <dbReference type="EMBL" id="PTB77196.1"/>
    </source>
</evidence>
<feature type="compositionally biased region" description="Basic and acidic residues" evidence="1">
    <location>
        <begin position="77"/>
        <end position="98"/>
    </location>
</feature>
<dbReference type="EMBL" id="KZ679130">
    <property type="protein sequence ID" value="PTB77196.1"/>
    <property type="molecule type" value="Genomic_DNA"/>
</dbReference>
<dbReference type="AlphaFoldDB" id="A0A2T4C6K1"/>
<evidence type="ECO:0000313" key="3">
    <source>
        <dbReference type="Proteomes" id="UP000240760"/>
    </source>
</evidence>
<dbReference type="Proteomes" id="UP000240760">
    <property type="component" value="Unassembled WGS sequence"/>
</dbReference>
<keyword evidence="3" id="KW-1185">Reference proteome</keyword>
<sequence>MALLLLLFPPQGLPKPSRKNNKGCLTPYSNENAGAAATSSLRAATSTRPVWPSCARFFSVLGLFLVCTQADTGGKLQDGKREERERRLGRAPHGKADPSRCYVARKSRQAEQKLAYIPT</sequence>
<reference evidence="2 3" key="1">
    <citation type="submission" date="2016-07" db="EMBL/GenBank/DDBJ databases">
        <title>Multiple horizontal gene transfer events from other fungi enriched the ability of initially mycotrophic Trichoderma (Ascomycota) to feed on dead plant biomass.</title>
        <authorList>
            <consortium name="DOE Joint Genome Institute"/>
            <person name="Aerts A."/>
            <person name="Atanasova L."/>
            <person name="Chenthamara K."/>
            <person name="Zhang J."/>
            <person name="Grujic M."/>
            <person name="Henrissat B."/>
            <person name="Kuo A."/>
            <person name="Salamov A."/>
            <person name="Lipzen A."/>
            <person name="Labutti K."/>
            <person name="Barry K."/>
            <person name="Miao Y."/>
            <person name="Rahimi M.J."/>
            <person name="Shen Q."/>
            <person name="Grigoriev I.V."/>
            <person name="Kubicek C.P."/>
            <person name="Druzhinina I.S."/>
        </authorList>
    </citation>
    <scope>NUCLEOTIDE SEQUENCE [LARGE SCALE GENOMIC DNA]</scope>
    <source>
        <strain evidence="2 3">ATCC 18648</strain>
    </source>
</reference>
<protein>
    <submittedName>
        <fullName evidence="2">Uncharacterized protein</fullName>
    </submittedName>
</protein>
<name>A0A2T4C6K1_TRILO</name>
<proteinExistence type="predicted"/>
<accession>A0A2T4C6K1</accession>
<gene>
    <name evidence="2" type="ORF">M440DRAFT_1206182</name>
</gene>
<feature type="region of interest" description="Disordered" evidence="1">
    <location>
        <begin position="73"/>
        <end position="106"/>
    </location>
</feature>